<evidence type="ECO:0000256" key="4">
    <source>
        <dbReference type="PIRSR" id="PIRSR000097-3"/>
    </source>
</evidence>
<evidence type="ECO:0000259" key="5">
    <source>
        <dbReference type="Pfam" id="PF00248"/>
    </source>
</evidence>
<reference evidence="6" key="2">
    <citation type="submission" date="2023-07" db="EMBL/GenBank/DDBJ databases">
        <authorList>
            <consortium name="Lawrence Berkeley National Laboratory"/>
            <person name="Haridas S."/>
            <person name="Hensen N."/>
            <person name="Bonometti L."/>
            <person name="Westerberg I."/>
            <person name="Brannstrom I.O."/>
            <person name="Guillou S."/>
            <person name="Cros-Aarteil S."/>
            <person name="Calhoun S."/>
            <person name="Kuo A."/>
            <person name="Mondo S."/>
            <person name="Pangilinan J."/>
            <person name="Riley R."/>
            <person name="LaButti K."/>
            <person name="Andreopoulos B."/>
            <person name="Lipzen A."/>
            <person name="Chen C."/>
            <person name="Yanf M."/>
            <person name="Daum C."/>
            <person name="Ng V."/>
            <person name="Clum A."/>
            <person name="Steindorff A."/>
            <person name="Ohm R."/>
            <person name="Martin F."/>
            <person name="Silar P."/>
            <person name="Natvig D."/>
            <person name="Lalanne C."/>
            <person name="Gautier V."/>
            <person name="Ament-velasquez S.L."/>
            <person name="Kruys A."/>
            <person name="Hutchinson M.I."/>
            <person name="Powell A.J."/>
            <person name="Barry K."/>
            <person name="Miller A.N."/>
            <person name="Grigoriev I.V."/>
            <person name="Debuchy R."/>
            <person name="Gladieux P."/>
            <person name="Thoren M.H."/>
            <person name="Johannesson H."/>
        </authorList>
    </citation>
    <scope>NUCLEOTIDE SEQUENCE</scope>
    <source>
        <strain evidence="6">FGSC 1904</strain>
    </source>
</reference>
<dbReference type="PRINTS" id="PR00069">
    <property type="entry name" value="ALDKETRDTASE"/>
</dbReference>
<dbReference type="GO" id="GO:0016616">
    <property type="term" value="F:oxidoreductase activity, acting on the CH-OH group of donors, NAD or NADP as acceptor"/>
    <property type="evidence" value="ECO:0007669"/>
    <property type="project" value="UniProtKB-ARBA"/>
</dbReference>
<comment type="caution">
    <text evidence="6">The sequence shown here is derived from an EMBL/GenBank/DDBJ whole genome shotgun (WGS) entry which is preliminary data.</text>
</comment>
<evidence type="ECO:0000256" key="1">
    <source>
        <dbReference type="ARBA" id="ARBA00023002"/>
    </source>
</evidence>
<sequence>MSTAQQASPVFHVDLTGSSTLKVPAIGLGTFSPQASPVDTVKQAVLEALKAGYRHFDTAFGYGTGVSEQGLGEAVREWGGNRTELFIVSKLFNAHHEPQDVEAALRLSLENLGMDYLDLYLMHFPVAYKREGDKPREWTTVRGEDGKPVIDYELTRNVSATWKAMEDLVDNGLVKAIGISNFNILKTRKLLETARIKPAINQVELHPYLPQHELLAFCKEQGIHVTAHSPLGGRPVDAVAPNKHFTGPKEDPTVNDIAKKHNTTPASILLKWAVQRGTSVVPKSFNAERIRENLDAVSRPDLPENDMKALSSLVPEPGDEIRYNDPRFYYGFDIYDEENDQPVIKD</sequence>
<dbReference type="EMBL" id="JAUTDP010000004">
    <property type="protein sequence ID" value="KAK3399987.1"/>
    <property type="molecule type" value="Genomic_DNA"/>
</dbReference>
<keyword evidence="1" id="KW-0560">Oxidoreductase</keyword>
<accession>A0AAE0PHK1</accession>
<dbReference type="FunFam" id="3.20.20.100:FF:000002">
    <property type="entry name" value="2,5-diketo-D-gluconic acid reductase A"/>
    <property type="match status" value="1"/>
</dbReference>
<dbReference type="PROSITE" id="PS00062">
    <property type="entry name" value="ALDOKETO_REDUCTASE_2"/>
    <property type="match status" value="1"/>
</dbReference>
<dbReference type="Proteomes" id="UP001281003">
    <property type="component" value="Unassembled WGS sequence"/>
</dbReference>
<reference evidence="6" key="1">
    <citation type="journal article" date="2023" name="Mol. Phylogenet. Evol.">
        <title>Genome-scale phylogeny and comparative genomics of the fungal order Sordariales.</title>
        <authorList>
            <person name="Hensen N."/>
            <person name="Bonometti L."/>
            <person name="Westerberg I."/>
            <person name="Brannstrom I.O."/>
            <person name="Guillou S."/>
            <person name="Cros-Aarteil S."/>
            <person name="Calhoun S."/>
            <person name="Haridas S."/>
            <person name="Kuo A."/>
            <person name="Mondo S."/>
            <person name="Pangilinan J."/>
            <person name="Riley R."/>
            <person name="LaButti K."/>
            <person name="Andreopoulos B."/>
            <person name="Lipzen A."/>
            <person name="Chen C."/>
            <person name="Yan M."/>
            <person name="Daum C."/>
            <person name="Ng V."/>
            <person name="Clum A."/>
            <person name="Steindorff A."/>
            <person name="Ohm R.A."/>
            <person name="Martin F."/>
            <person name="Silar P."/>
            <person name="Natvig D.O."/>
            <person name="Lalanne C."/>
            <person name="Gautier V."/>
            <person name="Ament-Velasquez S.L."/>
            <person name="Kruys A."/>
            <person name="Hutchinson M.I."/>
            <person name="Powell A.J."/>
            <person name="Barry K."/>
            <person name="Miller A.N."/>
            <person name="Grigoriev I.V."/>
            <person name="Debuchy R."/>
            <person name="Gladieux P."/>
            <person name="Hiltunen Thoren M."/>
            <person name="Johannesson H."/>
        </authorList>
    </citation>
    <scope>NUCLEOTIDE SEQUENCE</scope>
    <source>
        <strain evidence="6">FGSC 1904</strain>
    </source>
</reference>
<dbReference type="InterPro" id="IPR023210">
    <property type="entry name" value="NADP_OxRdtase_dom"/>
</dbReference>
<feature type="domain" description="NADP-dependent oxidoreductase" evidence="5">
    <location>
        <begin position="26"/>
        <end position="313"/>
    </location>
</feature>
<dbReference type="PIRSF" id="PIRSF000097">
    <property type="entry name" value="AKR"/>
    <property type="match status" value="1"/>
</dbReference>
<dbReference type="PROSITE" id="PS00063">
    <property type="entry name" value="ALDOKETO_REDUCTASE_3"/>
    <property type="match status" value="1"/>
</dbReference>
<dbReference type="SUPFAM" id="SSF51430">
    <property type="entry name" value="NAD(P)-linked oxidoreductase"/>
    <property type="match status" value="1"/>
</dbReference>
<dbReference type="InterPro" id="IPR020471">
    <property type="entry name" value="AKR"/>
</dbReference>
<dbReference type="Pfam" id="PF00248">
    <property type="entry name" value="Aldo_ket_red"/>
    <property type="match status" value="1"/>
</dbReference>
<gene>
    <name evidence="6" type="ORF">B0T20DRAFT_174115</name>
</gene>
<keyword evidence="7" id="KW-1185">Reference proteome</keyword>
<feature type="site" description="Lowers pKa of active site Tyr" evidence="4">
    <location>
        <position position="90"/>
    </location>
</feature>
<evidence type="ECO:0000313" key="6">
    <source>
        <dbReference type="EMBL" id="KAK3399987.1"/>
    </source>
</evidence>
<dbReference type="PANTHER" id="PTHR11732">
    <property type="entry name" value="ALDO/KETO REDUCTASE"/>
    <property type="match status" value="1"/>
</dbReference>
<dbReference type="AlphaFoldDB" id="A0AAE0PHK1"/>
<proteinExistence type="predicted"/>
<evidence type="ECO:0000313" key="7">
    <source>
        <dbReference type="Proteomes" id="UP001281003"/>
    </source>
</evidence>
<feature type="active site" description="Proton donor" evidence="2">
    <location>
        <position position="62"/>
    </location>
</feature>
<dbReference type="InterPro" id="IPR036812">
    <property type="entry name" value="NAD(P)_OxRdtase_dom_sf"/>
</dbReference>
<protein>
    <submittedName>
        <fullName evidence="6">Alcohol dehydrogenase</fullName>
    </submittedName>
</protein>
<organism evidence="6 7">
    <name type="scientific">Sordaria brevicollis</name>
    <dbReference type="NCBI Taxonomy" id="83679"/>
    <lineage>
        <taxon>Eukaryota</taxon>
        <taxon>Fungi</taxon>
        <taxon>Dikarya</taxon>
        <taxon>Ascomycota</taxon>
        <taxon>Pezizomycotina</taxon>
        <taxon>Sordariomycetes</taxon>
        <taxon>Sordariomycetidae</taxon>
        <taxon>Sordariales</taxon>
        <taxon>Sordariaceae</taxon>
        <taxon>Sordaria</taxon>
    </lineage>
</organism>
<evidence type="ECO:0000256" key="2">
    <source>
        <dbReference type="PIRSR" id="PIRSR000097-1"/>
    </source>
</evidence>
<name>A0AAE0PHK1_SORBR</name>
<dbReference type="InterPro" id="IPR018170">
    <property type="entry name" value="Aldo/ket_reductase_CS"/>
</dbReference>
<feature type="binding site" evidence="3">
    <location>
        <position position="123"/>
    </location>
    <ligand>
        <name>substrate</name>
    </ligand>
</feature>
<dbReference type="CDD" id="cd19071">
    <property type="entry name" value="AKR_AKR1-5-like"/>
    <property type="match status" value="1"/>
</dbReference>
<dbReference type="Gene3D" id="3.20.20.100">
    <property type="entry name" value="NADP-dependent oxidoreductase domain"/>
    <property type="match status" value="1"/>
</dbReference>
<evidence type="ECO:0000256" key="3">
    <source>
        <dbReference type="PIRSR" id="PIRSR000097-2"/>
    </source>
</evidence>